<proteinExistence type="predicted"/>
<dbReference type="EMBL" id="CP134185">
    <property type="protein sequence ID" value="WPA99222.1"/>
    <property type="molecule type" value="Genomic_DNA"/>
</dbReference>
<dbReference type="Proteomes" id="UP001302367">
    <property type="component" value="Chromosome 2"/>
</dbReference>
<dbReference type="EMBL" id="LKMD01000102">
    <property type="protein sequence ID" value="PIA97926.1"/>
    <property type="molecule type" value="Genomic_DNA"/>
</dbReference>
<accession>A0A2G5HZG9</accession>
<dbReference type="Proteomes" id="UP000230605">
    <property type="component" value="Chromosome 2"/>
</dbReference>
<reference evidence="1 3" key="1">
    <citation type="submission" date="2015-10" db="EMBL/GenBank/DDBJ databases">
        <title>The cercosporin biosynthetic gene cluster was horizontally transferred to several fungal lineages and shown to be expanded in Cercospora beticola based on microsynteny with recipient genomes.</title>
        <authorList>
            <person name="De Jonge R."/>
            <person name="Ebert M.K."/>
            <person name="Suttle J.C."/>
            <person name="Jurick Ii W.M."/>
            <person name="Secor G.A."/>
            <person name="Thomma B.P."/>
            <person name="Van De Peer Y."/>
            <person name="Bolton M.D."/>
        </authorList>
    </citation>
    <scope>NUCLEOTIDE SEQUENCE [LARGE SCALE GENOMIC DNA]</scope>
    <source>
        <strain evidence="1 3">09-40</strain>
    </source>
</reference>
<evidence type="ECO:0000313" key="3">
    <source>
        <dbReference type="Proteomes" id="UP000230605"/>
    </source>
</evidence>
<evidence type="ECO:0000313" key="4">
    <source>
        <dbReference type="Proteomes" id="UP001302367"/>
    </source>
</evidence>
<evidence type="ECO:0000313" key="2">
    <source>
        <dbReference type="EMBL" id="WPA99222.1"/>
    </source>
</evidence>
<organism evidence="1 3">
    <name type="scientific">Cercospora beticola</name>
    <name type="common">Sugarbeet leaf spot fungus</name>
    <dbReference type="NCBI Taxonomy" id="122368"/>
    <lineage>
        <taxon>Eukaryota</taxon>
        <taxon>Fungi</taxon>
        <taxon>Dikarya</taxon>
        <taxon>Ascomycota</taxon>
        <taxon>Pezizomycotina</taxon>
        <taxon>Dothideomycetes</taxon>
        <taxon>Dothideomycetidae</taxon>
        <taxon>Mycosphaerellales</taxon>
        <taxon>Mycosphaerellaceae</taxon>
        <taxon>Cercospora</taxon>
    </lineage>
</organism>
<keyword evidence="4" id="KW-1185">Reference proteome</keyword>
<protein>
    <submittedName>
        <fullName evidence="1">Uncharacterized protein</fullName>
    </submittedName>
</protein>
<dbReference type="AlphaFoldDB" id="A0A2G5HZG9"/>
<evidence type="ECO:0000313" key="1">
    <source>
        <dbReference type="EMBL" id="PIA97926.1"/>
    </source>
</evidence>
<sequence>MELRDFLLTTSSVTPFSTTVTVSTSSTIVQTTTSTNTVTQTSTSTATTTVATTIINFPNAKRDAVAGRPTPNPQAARFSSLCKQPNQYITSVCKCVVKPKTTTITTTPSTTKRVVATSTLSTTATVTSTFTATILTTTTIVVTEMTTQMTATSTLTTTTTTTSVTTTQTCPPTQPTYCLNRGYCINADNDYLNCGACDNECSGPATSANAAHAPRRRTYANPVPKPIPVKMRLQIVFATEQSMEVGIVRQAAVTVVRYVKSRETASADNVSVEIPQVAE</sequence>
<gene>
    <name evidence="1" type="ORF">CB0940_06577</name>
    <name evidence="2" type="ORF">RHO25_003838</name>
</gene>
<reference evidence="2 4" key="2">
    <citation type="submission" date="2023-09" db="EMBL/GenBank/DDBJ databases">
        <title>Complete-Gapless Cercospora beticola genome.</title>
        <authorList>
            <person name="Wyatt N.A."/>
            <person name="Spanner R.E."/>
            <person name="Bolton M.D."/>
        </authorList>
    </citation>
    <scope>NUCLEOTIDE SEQUENCE [LARGE SCALE GENOMIC DNA]</scope>
    <source>
        <strain evidence="2">Cb09-40</strain>
    </source>
</reference>
<name>A0A2G5HZG9_CERBT</name>